<evidence type="ECO:0000313" key="1">
    <source>
        <dbReference type="EMBL" id="SVB28185.1"/>
    </source>
</evidence>
<accession>A0A382CQ20</accession>
<dbReference type="InterPro" id="IPR023296">
    <property type="entry name" value="Glyco_hydro_beta-prop_sf"/>
</dbReference>
<organism evidence="1">
    <name type="scientific">marine metagenome</name>
    <dbReference type="NCBI Taxonomy" id="408172"/>
    <lineage>
        <taxon>unclassified sequences</taxon>
        <taxon>metagenomes</taxon>
        <taxon>ecological metagenomes</taxon>
    </lineage>
</organism>
<dbReference type="EMBL" id="UINC01035570">
    <property type="protein sequence ID" value="SVB28185.1"/>
    <property type="molecule type" value="Genomic_DNA"/>
</dbReference>
<reference evidence="1" key="1">
    <citation type="submission" date="2018-05" db="EMBL/GenBank/DDBJ databases">
        <authorList>
            <person name="Lanie J.A."/>
            <person name="Ng W.-L."/>
            <person name="Kazmierczak K.M."/>
            <person name="Andrzejewski T.M."/>
            <person name="Davidsen T.M."/>
            <person name="Wayne K.J."/>
            <person name="Tettelin H."/>
            <person name="Glass J.I."/>
            <person name="Rusch D."/>
            <person name="Podicherti R."/>
            <person name="Tsui H.-C.T."/>
            <person name="Winkler M.E."/>
        </authorList>
    </citation>
    <scope>NUCLEOTIDE SEQUENCE</scope>
</reference>
<proteinExistence type="predicted"/>
<dbReference type="Gene3D" id="2.115.10.20">
    <property type="entry name" value="Glycosyl hydrolase domain, family 43"/>
    <property type="match status" value="2"/>
</dbReference>
<dbReference type="AlphaFoldDB" id="A0A382CQ20"/>
<feature type="non-terminal residue" evidence="1">
    <location>
        <position position="474"/>
    </location>
</feature>
<name>A0A382CQ20_9ZZZZ</name>
<sequence>MTESDRAQPPGLRVVGLGEPQMLADDHLIENRFDANMSSANVPHVYHAPHRRIEPVIVADKPWEQGFGLLYPGALYDPHVDRTRIYYTLNKTDPGPAHYPVGRYFVALAESVDGFAFEKPEFGLHGWGDMTQTNIVMTGDNEAHTAHVHVAGGASTNPGTLPARFLKQHRYAMYFGDFGSWIATSEDGVHWHKDQQVIKNRIDCYQTMSYDESQDELVSYVRNKLIFGSPRKFPEDHWGNTRAISHLSAPDWWRTWDQMPTSVLLPDAGDGHRFYGLPCFRYGGVSWGFLHHLYEDPQTMNVELVFSRDGHDWKRAPREERLLPLGDDGCWDGGMILSSDRVVEAGDEWRIYYSGHPSPHDTPDQLGSIGVAILRKEGFVSVRARTLDSYVLTRPLSWPVGHLAINAVAKGSLQVRVTDLQRATIDGFAFDDCVPFTGDSLRHKIRWREKDLSSLAGLQIRLEFKFRQADLFSF</sequence>
<evidence type="ECO:0008006" key="2">
    <source>
        <dbReference type="Google" id="ProtNLM"/>
    </source>
</evidence>
<gene>
    <name evidence="1" type="ORF">METZ01_LOCUS181039</name>
</gene>
<protein>
    <recommendedName>
        <fullName evidence="2">Glycosyl hydrolase family 32 N-terminal domain-containing protein</fullName>
    </recommendedName>
</protein>